<dbReference type="AlphaFoldDB" id="A0A1T4JTX7"/>
<dbReference type="SUPFAM" id="SSF51261">
    <property type="entry name" value="Duplicated hybrid motif"/>
    <property type="match status" value="1"/>
</dbReference>
<dbReference type="InterPro" id="IPR057309">
    <property type="entry name" value="PcsB_CC"/>
</dbReference>
<keyword evidence="8" id="KW-1185">Reference proteome</keyword>
<feature type="compositionally biased region" description="Low complexity" evidence="3">
    <location>
        <begin position="307"/>
        <end position="318"/>
    </location>
</feature>
<dbReference type="Gene3D" id="2.70.70.10">
    <property type="entry name" value="Glucose Permease (Domain IIA)"/>
    <property type="match status" value="1"/>
</dbReference>
<feature type="domain" description="Peptidoglycan hydrolase PcsB coiled-coil" evidence="6">
    <location>
        <begin position="140"/>
        <end position="197"/>
    </location>
</feature>
<evidence type="ECO:0000256" key="2">
    <source>
        <dbReference type="SAM" id="Coils"/>
    </source>
</evidence>
<dbReference type="OrthoDB" id="9809488at2"/>
<evidence type="ECO:0000313" key="8">
    <source>
        <dbReference type="Proteomes" id="UP000190657"/>
    </source>
</evidence>
<dbReference type="Pfam" id="PF01551">
    <property type="entry name" value="Peptidase_M23"/>
    <property type="match status" value="1"/>
</dbReference>
<evidence type="ECO:0000256" key="1">
    <source>
        <dbReference type="ARBA" id="ARBA00022729"/>
    </source>
</evidence>
<protein>
    <submittedName>
        <fullName evidence="7">Murein DD-endopeptidase MepM and murein hydrolase activator NlpD, contain LysM domain</fullName>
    </submittedName>
</protein>
<organism evidence="7 8">
    <name type="scientific">Eubacterium coprostanoligenes</name>
    <dbReference type="NCBI Taxonomy" id="290054"/>
    <lineage>
        <taxon>Bacteria</taxon>
        <taxon>Bacillati</taxon>
        <taxon>Bacillota</taxon>
        <taxon>Clostridia</taxon>
        <taxon>Eubacteriales</taxon>
        <taxon>Eubacteriaceae</taxon>
        <taxon>Eubacterium</taxon>
    </lineage>
</organism>
<feature type="signal peptide" evidence="4">
    <location>
        <begin position="1"/>
        <end position="30"/>
    </location>
</feature>
<evidence type="ECO:0000256" key="4">
    <source>
        <dbReference type="SAM" id="SignalP"/>
    </source>
</evidence>
<dbReference type="InterPro" id="IPR011055">
    <property type="entry name" value="Dup_hybrid_motif"/>
</dbReference>
<evidence type="ECO:0000256" key="3">
    <source>
        <dbReference type="SAM" id="MobiDB-lite"/>
    </source>
</evidence>
<dbReference type="CDD" id="cd12797">
    <property type="entry name" value="M23_peptidase"/>
    <property type="match status" value="1"/>
</dbReference>
<accession>A0A1T4JTX7</accession>
<dbReference type="Pfam" id="PF24568">
    <property type="entry name" value="CC_PcsB"/>
    <property type="match status" value="1"/>
</dbReference>
<evidence type="ECO:0000313" key="7">
    <source>
        <dbReference type="EMBL" id="SJZ33660.1"/>
    </source>
</evidence>
<evidence type="ECO:0000259" key="5">
    <source>
        <dbReference type="Pfam" id="PF01551"/>
    </source>
</evidence>
<dbReference type="EMBL" id="FUWW01000001">
    <property type="protein sequence ID" value="SJZ33660.1"/>
    <property type="molecule type" value="Genomic_DNA"/>
</dbReference>
<keyword evidence="1 4" id="KW-0732">Signal</keyword>
<dbReference type="RefSeq" id="WP_078767614.1">
    <property type="nucleotide sequence ID" value="NZ_FUWW01000001.1"/>
</dbReference>
<feature type="domain" description="M23ase beta-sheet core" evidence="5">
    <location>
        <begin position="363"/>
        <end position="476"/>
    </location>
</feature>
<evidence type="ECO:0000259" key="6">
    <source>
        <dbReference type="Pfam" id="PF24568"/>
    </source>
</evidence>
<dbReference type="PANTHER" id="PTHR21666">
    <property type="entry name" value="PEPTIDASE-RELATED"/>
    <property type="match status" value="1"/>
</dbReference>
<reference evidence="7 8" key="1">
    <citation type="submission" date="2017-02" db="EMBL/GenBank/DDBJ databases">
        <authorList>
            <person name="Peterson S.W."/>
        </authorList>
    </citation>
    <scope>NUCLEOTIDE SEQUENCE [LARGE SCALE GENOMIC DNA]</scope>
    <source>
        <strain evidence="7 8">ATCC 51222</strain>
    </source>
</reference>
<feature type="region of interest" description="Disordered" evidence="3">
    <location>
        <begin position="292"/>
        <end position="336"/>
    </location>
</feature>
<feature type="chain" id="PRO_5012775207" evidence="4">
    <location>
        <begin position="31"/>
        <end position="490"/>
    </location>
</feature>
<gene>
    <name evidence="7" type="ORF">SAMN02745114_00098</name>
</gene>
<dbReference type="STRING" id="290054.SAMN02745114_00098"/>
<dbReference type="Gene3D" id="6.10.250.3150">
    <property type="match status" value="1"/>
</dbReference>
<keyword evidence="7" id="KW-0378">Hydrolase</keyword>
<name>A0A1T4JTX7_9FIRM</name>
<dbReference type="InterPro" id="IPR016047">
    <property type="entry name" value="M23ase_b-sheet_dom"/>
</dbReference>
<feature type="compositionally biased region" description="Basic residues" evidence="3">
    <location>
        <begin position="296"/>
        <end position="306"/>
    </location>
</feature>
<keyword evidence="2" id="KW-0175">Coiled coil</keyword>
<dbReference type="Proteomes" id="UP000190657">
    <property type="component" value="Unassembled WGS sequence"/>
</dbReference>
<feature type="coiled-coil region" evidence="2">
    <location>
        <begin position="33"/>
        <end position="130"/>
    </location>
</feature>
<sequence>MNRYAKKIVSVLMSACLICTSAAICTPVGAKTTQSQEQRKEELEKKLEETNKKLKELGKEKDDAQEYLDVIDTKLDTLKEQYSITLSEVNETENRVHKTQESISTNTQTLKEIEVSLKDMEAQSVTLEAEYDDVWQKYCQRVRAIYVSGETESVLTFLLSSDGIQNFLTRLEMVSAVAKKDSKLLKEMNTKIEQVQTSRKQLGEKREELNKTQKVLKSDTESLKIQQVSLNEKEAEMKKKKSAMEKQQIEANTTLQKINDQTKEYSELHDITQEEIDQIDNEIKEAIKKYQNKQTTTKKKKKKKPTTTKPTATKPNETTTEHVTEPTTEEETTEDEISSDFINMTYPCPDHTRITCAFHGYRGHNGCDFSTGGTTGHKIVAADSGTVIISRDITCDRDTCKKSYHGNGYCSYGRYIVIMHDHPNRNGETVYTLYAHNSVRSVSAGQHVIKGQQIALSGSTGNSTGPHLHFEVRLGDGSYNDAVNPAYYLP</sequence>
<proteinExistence type="predicted"/>
<dbReference type="SUPFAM" id="SSF57997">
    <property type="entry name" value="Tropomyosin"/>
    <property type="match status" value="1"/>
</dbReference>
<feature type="compositionally biased region" description="Acidic residues" evidence="3">
    <location>
        <begin position="327"/>
        <end position="336"/>
    </location>
</feature>
<dbReference type="PANTHER" id="PTHR21666:SF270">
    <property type="entry name" value="MUREIN HYDROLASE ACTIVATOR ENVC"/>
    <property type="match status" value="1"/>
</dbReference>
<dbReference type="GO" id="GO:0004222">
    <property type="term" value="F:metalloendopeptidase activity"/>
    <property type="evidence" value="ECO:0007669"/>
    <property type="project" value="TreeGrafter"/>
</dbReference>
<dbReference type="InterPro" id="IPR050570">
    <property type="entry name" value="Cell_wall_metabolism_enzyme"/>
</dbReference>